<feature type="coiled-coil region" evidence="1">
    <location>
        <begin position="43"/>
        <end position="112"/>
    </location>
</feature>
<organism evidence="3 4">
    <name type="scientific">Stutzerimonas nosocomialis</name>
    <dbReference type="NCBI Taxonomy" id="1056496"/>
    <lineage>
        <taxon>Bacteria</taxon>
        <taxon>Pseudomonadati</taxon>
        <taxon>Pseudomonadota</taxon>
        <taxon>Gammaproteobacteria</taxon>
        <taxon>Pseudomonadales</taxon>
        <taxon>Pseudomonadaceae</taxon>
        <taxon>Stutzerimonas</taxon>
    </lineage>
</organism>
<dbReference type="RefSeq" id="WP_138410736.1">
    <property type="nucleotide sequence ID" value="NZ_QLAG01000002.1"/>
</dbReference>
<gene>
    <name evidence="3" type="ORF">DN820_01785</name>
</gene>
<comment type="caution">
    <text evidence="3">The sequence shown here is derived from an EMBL/GenBank/DDBJ whole genome shotgun (WGS) entry which is preliminary data.</text>
</comment>
<feature type="coiled-coil region" evidence="1">
    <location>
        <begin position="678"/>
        <end position="751"/>
    </location>
</feature>
<evidence type="ECO:0000313" key="4">
    <source>
        <dbReference type="Proteomes" id="UP000306753"/>
    </source>
</evidence>
<evidence type="ECO:0000259" key="2">
    <source>
        <dbReference type="Pfam" id="PF20155"/>
    </source>
</evidence>
<proteinExistence type="predicted"/>
<accession>A0A5R9QIY6</accession>
<protein>
    <recommendedName>
        <fullName evidence="2">Tape measure protein N-terminal domain-containing protein</fullName>
    </recommendedName>
</protein>
<feature type="domain" description="Tape measure protein N-terminal" evidence="2">
    <location>
        <begin position="259"/>
        <end position="448"/>
    </location>
</feature>
<feature type="coiled-coil region" evidence="1">
    <location>
        <begin position="181"/>
        <end position="233"/>
    </location>
</feature>
<sequence length="936" mass="100470">MADVELRLVADVDQATKGVRGFSKEYQALVRDLAKPLKQVAAFRELEGDLEKAERQTSLARESVRDLGNELARTAEPSRQLVAQYRQAVNELKRLERSEEGARTQLASRRRELQAAGVDTRNLAGEQQRLARELEAATAGGRNDQAVAGIRARAAALAQVTREQRAANLESARQDLGINRYRQLQAELQRVRGQYQLLRTSGNLTTQELALAQRTMTARVRETQQALREMNAEQRRGMGALSGVGLLAAGYGAARGLRGVTNTADQWMEINDRIRLASESQAEHAQGMDRLREISDRTYTDMKNNAELYIGSLSVLRGRGFSSSDALDLTEAIGLGLVASAAKGERAASVINQLNTALQDGELRGDAFNSVIRNTPALADALARGLGKTREQLAAMAKEGELTTDIWVPALIGQVDSLGDAVDSMQVTVGDALTRLNNAWEEAIGRADTQPLISAIEGLTQVISDPVVIDNLVALAGALVTLTATAAEGGSEFVDLGKRIGFIAANSVGAVAELDRIDQQIKDIDRSLAGTGLNRTLAGLWYSKEELQAQRQALVAMRELFVTEQTGMNAEQRKLEDERREEAKRQQTEQLADYRKYISDLGRLQGEQVKAAEAAAKKLASAEKKALRDIEQVRGDRLKIEQRYQEALAGLGGGGEASYGAAQALKVGARQALSAGDVEGAQRQAQAALKMLQDLQAAGANTYGFEGFIKELQGIELAANDLEQTNAEAKLQAIRDEIAALGQQAKDLQDIPVSVKTDEATVEQVRTQIQALAQRLGQTEIVLPVRVQMPDTSGAAAPAAGVPGFSGGGWTGPGGKYQPAGVVHAGEHVQPQEVVREPGALAFLERIRRNGFRATLDQLQLRGYANGGPVVPVPRFVPNVPAPSPALLEAAAGPSVTPMGSLSISIGGSAPVTVQGPPDALRELSLAARKFGRTHR</sequence>
<evidence type="ECO:0000256" key="1">
    <source>
        <dbReference type="SAM" id="Coils"/>
    </source>
</evidence>
<dbReference type="Pfam" id="PF20155">
    <property type="entry name" value="TMP_3"/>
    <property type="match status" value="1"/>
</dbReference>
<evidence type="ECO:0000313" key="3">
    <source>
        <dbReference type="EMBL" id="TLX65068.1"/>
    </source>
</evidence>
<reference evidence="3 4" key="1">
    <citation type="journal article" date="2017" name="Eur. J. Clin. Microbiol. Infect. Dis.">
        <title>Uncommonly isolated clinical Pseudomonas: identification and phylogenetic assignation.</title>
        <authorList>
            <person name="Mulet M."/>
            <person name="Gomila M."/>
            <person name="Ramirez A."/>
            <person name="Cardew S."/>
            <person name="Moore E.R."/>
            <person name="Lalucat J."/>
            <person name="Garcia-Valdes E."/>
        </authorList>
    </citation>
    <scope>NUCLEOTIDE SEQUENCE [LARGE SCALE GENOMIC DNA]</scope>
    <source>
        <strain evidence="3 4">SD129</strain>
    </source>
</reference>
<keyword evidence="1" id="KW-0175">Coiled coil</keyword>
<dbReference type="AlphaFoldDB" id="A0A5R9QIY6"/>
<dbReference type="InterPro" id="IPR013491">
    <property type="entry name" value="Tape_meas_N"/>
</dbReference>
<dbReference type="Proteomes" id="UP000306753">
    <property type="component" value="Unassembled WGS sequence"/>
</dbReference>
<keyword evidence="4" id="KW-1185">Reference proteome</keyword>
<name>A0A5R9QIY6_9GAMM</name>
<dbReference type="EMBL" id="QLAG01000002">
    <property type="protein sequence ID" value="TLX65068.1"/>
    <property type="molecule type" value="Genomic_DNA"/>
</dbReference>
<dbReference type="NCBIfam" id="TIGR02675">
    <property type="entry name" value="tape_meas_nterm"/>
    <property type="match status" value="1"/>
</dbReference>